<dbReference type="EC" id="2.6.1.-" evidence="7"/>
<dbReference type="InterPro" id="IPR015421">
    <property type="entry name" value="PyrdxlP-dep_Trfase_major"/>
</dbReference>
<evidence type="ECO:0000259" key="9">
    <source>
        <dbReference type="Pfam" id="PF00155"/>
    </source>
</evidence>
<comment type="cofactor">
    <cofactor evidence="1 7">
        <name>pyridoxal 5'-phosphate</name>
        <dbReference type="ChEBI" id="CHEBI:597326"/>
    </cofactor>
</comment>
<organism evidence="10 11">
    <name type="scientific">Natronolimnobius baerhuensis</name>
    <dbReference type="NCBI Taxonomy" id="253108"/>
    <lineage>
        <taxon>Archaea</taxon>
        <taxon>Methanobacteriati</taxon>
        <taxon>Methanobacteriota</taxon>
        <taxon>Stenosarchaea group</taxon>
        <taxon>Halobacteria</taxon>
        <taxon>Halobacteriales</taxon>
        <taxon>Natrialbaceae</taxon>
        <taxon>Natronolimnobius</taxon>
    </lineage>
</organism>
<evidence type="ECO:0000313" key="10">
    <source>
        <dbReference type="EMBL" id="OVE85896.1"/>
    </source>
</evidence>
<dbReference type="RefSeq" id="WP_087713989.1">
    <property type="nucleotide sequence ID" value="NZ_MWPH01000001.1"/>
</dbReference>
<dbReference type="PANTHER" id="PTHR46383">
    <property type="entry name" value="ASPARTATE AMINOTRANSFERASE"/>
    <property type="match status" value="1"/>
</dbReference>
<name>A0A202ECA5_9EURY</name>
<dbReference type="CDD" id="cd00609">
    <property type="entry name" value="AAT_like"/>
    <property type="match status" value="1"/>
</dbReference>
<dbReference type="InterPro" id="IPR050596">
    <property type="entry name" value="AspAT/PAT-like"/>
</dbReference>
<dbReference type="Proteomes" id="UP000196084">
    <property type="component" value="Unassembled WGS sequence"/>
</dbReference>
<evidence type="ECO:0000256" key="4">
    <source>
        <dbReference type="ARBA" id="ARBA00022576"/>
    </source>
</evidence>
<keyword evidence="11" id="KW-1185">Reference proteome</keyword>
<keyword evidence="4 7" id="KW-0032">Aminotransferase</keyword>
<accession>A0A202ECA5</accession>
<sequence length="414" mass="44643">MEHSSDAGTDHGRAEANSRVSARVQEIQPQQIRVMFELASAVEAEADGDADLVHLEFGEPDFETPENVVEAAFEAAREGETKYTSNAGLPVLREAIAERASAARNRPVDPDSEVIITNGGVEALHLAIHAVADPGDEVVIPTPAWPNPISQAKLADAVPVEVPMPAEKGFAPDPDRIIDAIGPETAAVMLTSPSNPTGRVFSETAIERVIEAAVSHEAYVIADEVYRELAYEDIPPRAVALTDRDEWVLSVNSTSKTYAMTGWRVGWLTGPEDVVAQLTKIHESTTSCVNTPAQYAALEALTGPQAPFEEMHAAFRERREFVSSRLESMPHVSVTDPEGAFYAFVDVSALAGSSMEIAKRLLYDYGVVAAPGQAFGAGGEGHLRLSFANDRVRLETGLNRLEAMVRDELGEKSE</sequence>
<evidence type="ECO:0000256" key="8">
    <source>
        <dbReference type="SAM" id="MobiDB-lite"/>
    </source>
</evidence>
<evidence type="ECO:0000256" key="2">
    <source>
        <dbReference type="ARBA" id="ARBA00007441"/>
    </source>
</evidence>
<evidence type="ECO:0000256" key="5">
    <source>
        <dbReference type="ARBA" id="ARBA00022679"/>
    </source>
</evidence>
<evidence type="ECO:0000313" key="11">
    <source>
        <dbReference type="Proteomes" id="UP000196084"/>
    </source>
</evidence>
<comment type="caution">
    <text evidence="10">The sequence shown here is derived from an EMBL/GenBank/DDBJ whole genome shotgun (WGS) entry which is preliminary data.</text>
</comment>
<evidence type="ECO:0000256" key="7">
    <source>
        <dbReference type="RuleBase" id="RU000481"/>
    </source>
</evidence>
<keyword evidence="5 7" id="KW-0808">Transferase</keyword>
<dbReference type="SUPFAM" id="SSF53383">
    <property type="entry name" value="PLP-dependent transferases"/>
    <property type="match status" value="1"/>
</dbReference>
<evidence type="ECO:0000256" key="1">
    <source>
        <dbReference type="ARBA" id="ARBA00001933"/>
    </source>
</evidence>
<reference evidence="10 11" key="1">
    <citation type="submission" date="2017-02" db="EMBL/GenBank/DDBJ databases">
        <title>Natronthermophilus aegyptiacus gen. nov.,sp. nov., an aerobic, extremely halophilic alkalithermophilic archaeon isolated from the athalassohaline Wadi An Natrun, Egypt.</title>
        <authorList>
            <person name="Zhao B."/>
        </authorList>
    </citation>
    <scope>NUCLEOTIDE SEQUENCE [LARGE SCALE GENOMIC DNA]</scope>
    <source>
        <strain evidence="10 11">CGMCC 1.3597</strain>
    </source>
</reference>
<dbReference type="GO" id="GO:0030170">
    <property type="term" value="F:pyridoxal phosphate binding"/>
    <property type="evidence" value="ECO:0007669"/>
    <property type="project" value="InterPro"/>
</dbReference>
<proteinExistence type="inferred from homology"/>
<dbReference type="PANTHER" id="PTHR46383:SF1">
    <property type="entry name" value="ASPARTATE AMINOTRANSFERASE"/>
    <property type="match status" value="1"/>
</dbReference>
<dbReference type="InterPro" id="IPR004839">
    <property type="entry name" value="Aminotransferase_I/II_large"/>
</dbReference>
<protein>
    <recommendedName>
        <fullName evidence="7">Aminotransferase</fullName>
        <ecNumber evidence="7">2.6.1.-</ecNumber>
    </recommendedName>
</protein>
<keyword evidence="6" id="KW-0663">Pyridoxal phosphate</keyword>
<dbReference type="InterPro" id="IPR004838">
    <property type="entry name" value="NHTrfase_class1_PyrdxlP-BS"/>
</dbReference>
<dbReference type="GO" id="GO:0008483">
    <property type="term" value="F:transaminase activity"/>
    <property type="evidence" value="ECO:0007669"/>
    <property type="project" value="UniProtKB-KW"/>
</dbReference>
<dbReference type="AlphaFoldDB" id="A0A202ECA5"/>
<comment type="similarity">
    <text evidence="2 7">Belongs to the class-I pyridoxal-phosphate-dependent aminotransferase family.</text>
</comment>
<dbReference type="Gene3D" id="3.40.640.10">
    <property type="entry name" value="Type I PLP-dependent aspartate aminotransferase-like (Major domain)"/>
    <property type="match status" value="1"/>
</dbReference>
<dbReference type="OrthoDB" id="372018at2157"/>
<dbReference type="InterPro" id="IPR015424">
    <property type="entry name" value="PyrdxlP-dep_Trfase"/>
</dbReference>
<gene>
    <name evidence="10" type="ORF">B2G88_03550</name>
</gene>
<dbReference type="EMBL" id="MWPH01000001">
    <property type="protein sequence ID" value="OVE85896.1"/>
    <property type="molecule type" value="Genomic_DNA"/>
</dbReference>
<dbReference type="GO" id="GO:0006520">
    <property type="term" value="P:amino acid metabolic process"/>
    <property type="evidence" value="ECO:0007669"/>
    <property type="project" value="InterPro"/>
</dbReference>
<feature type="domain" description="Aminotransferase class I/classII large" evidence="9">
    <location>
        <begin position="51"/>
        <end position="399"/>
    </location>
</feature>
<comment type="subunit">
    <text evidence="3">Homodimer.</text>
</comment>
<evidence type="ECO:0000256" key="3">
    <source>
        <dbReference type="ARBA" id="ARBA00011738"/>
    </source>
</evidence>
<dbReference type="Pfam" id="PF00155">
    <property type="entry name" value="Aminotran_1_2"/>
    <property type="match status" value="1"/>
</dbReference>
<feature type="region of interest" description="Disordered" evidence="8">
    <location>
        <begin position="1"/>
        <end position="23"/>
    </location>
</feature>
<dbReference type="PROSITE" id="PS00105">
    <property type="entry name" value="AA_TRANSFER_CLASS_1"/>
    <property type="match status" value="1"/>
</dbReference>
<feature type="compositionally biased region" description="Basic and acidic residues" evidence="8">
    <location>
        <begin position="1"/>
        <end position="16"/>
    </location>
</feature>
<evidence type="ECO:0000256" key="6">
    <source>
        <dbReference type="ARBA" id="ARBA00022898"/>
    </source>
</evidence>